<dbReference type="RefSeq" id="WP_165326005.1">
    <property type="nucleotide sequence ID" value="NZ_CP049109.1"/>
</dbReference>
<evidence type="ECO:0000313" key="1">
    <source>
        <dbReference type="EMBL" id="QIG79003.1"/>
    </source>
</evidence>
<dbReference type="Proteomes" id="UP000501568">
    <property type="component" value="Chromosome"/>
</dbReference>
<protein>
    <recommendedName>
        <fullName evidence="3">Polyhydroxyalkanoic acid system protein</fullName>
    </recommendedName>
</protein>
<organism evidence="1 2">
    <name type="scientific">Stakelama tenebrarum</name>
    <dbReference type="NCBI Taxonomy" id="2711215"/>
    <lineage>
        <taxon>Bacteria</taxon>
        <taxon>Pseudomonadati</taxon>
        <taxon>Pseudomonadota</taxon>
        <taxon>Alphaproteobacteria</taxon>
        <taxon>Sphingomonadales</taxon>
        <taxon>Sphingomonadaceae</taxon>
        <taxon>Stakelama</taxon>
    </lineage>
</organism>
<sequence length="100" mass="11012">MPDPITLDIPHKLGRQGARDRIAGGIGKLADSIPGGNVEEHHWEGDTLFFTVTAMGQRIASKIEIEEDKVRATVDLPPFLALFADKIRDKLGREAPKLLK</sequence>
<dbReference type="Pfam" id="PF09650">
    <property type="entry name" value="PHA_gran_rgn"/>
    <property type="match status" value="1"/>
</dbReference>
<evidence type="ECO:0008006" key="3">
    <source>
        <dbReference type="Google" id="ProtNLM"/>
    </source>
</evidence>
<gene>
    <name evidence="1" type="ORF">G5C33_03860</name>
</gene>
<keyword evidence="2" id="KW-1185">Reference proteome</keyword>
<dbReference type="KEGG" id="spzr:G5C33_03860"/>
<dbReference type="InterPro" id="IPR013433">
    <property type="entry name" value="PHA_gran_rgn"/>
</dbReference>
<proteinExistence type="predicted"/>
<evidence type="ECO:0000313" key="2">
    <source>
        <dbReference type="Proteomes" id="UP000501568"/>
    </source>
</evidence>
<name>A0A6G6Y321_9SPHN</name>
<dbReference type="AlphaFoldDB" id="A0A6G6Y321"/>
<dbReference type="EMBL" id="CP049109">
    <property type="protein sequence ID" value="QIG79003.1"/>
    <property type="molecule type" value="Genomic_DNA"/>
</dbReference>
<reference evidence="1 2" key="1">
    <citation type="submission" date="2020-02" db="EMBL/GenBank/DDBJ databases">
        <authorList>
            <person name="Zheng R.K."/>
            <person name="Sun C.M."/>
        </authorList>
    </citation>
    <scope>NUCLEOTIDE SEQUENCE [LARGE SCALE GENOMIC DNA]</scope>
    <source>
        <strain evidence="2">zrk23</strain>
    </source>
</reference>
<accession>A0A6G6Y321</accession>